<evidence type="ECO:0000256" key="7">
    <source>
        <dbReference type="ARBA" id="ARBA00038889"/>
    </source>
</evidence>
<dbReference type="EMBL" id="MU865664">
    <property type="protein sequence ID" value="KAK4220695.1"/>
    <property type="molecule type" value="Genomic_DNA"/>
</dbReference>
<dbReference type="EC" id="4.1.1.52" evidence="7"/>
<dbReference type="Gene3D" id="3.20.20.140">
    <property type="entry name" value="Metal-dependent hydrolases"/>
    <property type="match status" value="1"/>
</dbReference>
<sequence>MHFLTLSPLLSVAAATKHRNDGLIDTHLHALTPSFVAAIEAGGGDSSGLLFPNWSPDLAFASLDSSGASLGILSVSAPGVTIAGVGQEARSLARSINNELGQYSTNPKFQHRLGYFGTLPDWRDVNGTLAELDFLFAEQKLCSGVIIFSSYGVLLSGDRTFRPIWQKLQQYKALVLLHPTLFNVTPPRAGGLPPYFIDFPLATTRAATDLVFNGILRDYPDVDIILSHAGGTLPYLAFRVEGAMLSPAAKNVTDLTLGQVKEYFARFYHDTALSTGNAQLNGLLDFTDPSRILFGTDHPYPSQETLDTGLQSYHRFVATNPRGKKLAPKVLRKNAIDLLNKHALNPKKLLQ</sequence>
<protein>
    <recommendedName>
        <fullName evidence="7">6-methylsalicylate decarboxylase</fullName>
        <ecNumber evidence="7">4.1.1.52</ecNumber>
    </recommendedName>
</protein>
<proteinExistence type="inferred from homology"/>
<evidence type="ECO:0000313" key="11">
    <source>
        <dbReference type="Proteomes" id="UP001301958"/>
    </source>
</evidence>
<evidence type="ECO:0000256" key="6">
    <source>
        <dbReference type="ARBA" id="ARBA00036832"/>
    </source>
</evidence>
<dbReference type="PANTHER" id="PTHR21240:SF29">
    <property type="entry name" value="AMIDOHYDROLASE-RELATED DOMAIN-CONTAINING PROTEIN"/>
    <property type="match status" value="1"/>
</dbReference>
<evidence type="ECO:0000256" key="4">
    <source>
        <dbReference type="ARBA" id="ARBA00022833"/>
    </source>
</evidence>
<comment type="caution">
    <text evidence="10">The sequence shown here is derived from an EMBL/GenBank/DDBJ whole genome shotgun (WGS) entry which is preliminary data.</text>
</comment>
<evidence type="ECO:0000256" key="3">
    <source>
        <dbReference type="ARBA" id="ARBA00022793"/>
    </source>
</evidence>
<dbReference type="InterPro" id="IPR032465">
    <property type="entry name" value="ACMSD"/>
</dbReference>
<evidence type="ECO:0000256" key="1">
    <source>
        <dbReference type="ARBA" id="ARBA00005871"/>
    </source>
</evidence>
<evidence type="ECO:0000256" key="8">
    <source>
        <dbReference type="RuleBase" id="RU366045"/>
    </source>
</evidence>
<dbReference type="GO" id="GO:0005829">
    <property type="term" value="C:cytosol"/>
    <property type="evidence" value="ECO:0007669"/>
    <property type="project" value="TreeGrafter"/>
</dbReference>
<comment type="catalytic activity">
    <reaction evidence="6">
        <text>6-methylsalicylate + H(+) = 3-methylphenol + CO2</text>
        <dbReference type="Rhea" id="RHEA:23112"/>
        <dbReference type="ChEBI" id="CHEBI:15378"/>
        <dbReference type="ChEBI" id="CHEBI:16526"/>
        <dbReference type="ChEBI" id="CHEBI:17231"/>
        <dbReference type="ChEBI" id="CHEBI:36658"/>
        <dbReference type="EC" id="4.1.1.52"/>
    </reaction>
    <physiologicalReaction direction="left-to-right" evidence="6">
        <dbReference type="Rhea" id="RHEA:23113"/>
    </physiologicalReaction>
</comment>
<dbReference type="GO" id="GO:0046872">
    <property type="term" value="F:metal ion binding"/>
    <property type="evidence" value="ECO:0007669"/>
    <property type="project" value="UniProtKB-KW"/>
</dbReference>
<reference evidence="10" key="2">
    <citation type="submission" date="2023-05" db="EMBL/GenBank/DDBJ databases">
        <authorList>
            <consortium name="Lawrence Berkeley National Laboratory"/>
            <person name="Steindorff A."/>
            <person name="Hensen N."/>
            <person name="Bonometti L."/>
            <person name="Westerberg I."/>
            <person name="Brannstrom I.O."/>
            <person name="Guillou S."/>
            <person name="Cros-Aarteil S."/>
            <person name="Calhoun S."/>
            <person name="Haridas S."/>
            <person name="Kuo A."/>
            <person name="Mondo S."/>
            <person name="Pangilinan J."/>
            <person name="Riley R."/>
            <person name="Labutti K."/>
            <person name="Andreopoulos B."/>
            <person name="Lipzen A."/>
            <person name="Chen C."/>
            <person name="Yanf M."/>
            <person name="Daum C."/>
            <person name="Ng V."/>
            <person name="Clum A."/>
            <person name="Ohm R."/>
            <person name="Martin F."/>
            <person name="Silar P."/>
            <person name="Natvig D."/>
            <person name="Lalanne C."/>
            <person name="Gautier V."/>
            <person name="Ament-Velasquez S.L."/>
            <person name="Kruys A."/>
            <person name="Hutchinson M.I."/>
            <person name="Powell A.J."/>
            <person name="Barry K."/>
            <person name="Miller A.N."/>
            <person name="Grigoriev I.V."/>
            <person name="Debuchy R."/>
            <person name="Gladieux P."/>
            <person name="Thoren M.H."/>
            <person name="Johannesson H."/>
        </authorList>
    </citation>
    <scope>NUCLEOTIDE SEQUENCE</scope>
    <source>
        <strain evidence="10">CBS 990.96</strain>
    </source>
</reference>
<dbReference type="InterPro" id="IPR032466">
    <property type="entry name" value="Metal_Hydrolase"/>
</dbReference>
<organism evidence="10 11">
    <name type="scientific">Podospora fimiseda</name>
    <dbReference type="NCBI Taxonomy" id="252190"/>
    <lineage>
        <taxon>Eukaryota</taxon>
        <taxon>Fungi</taxon>
        <taxon>Dikarya</taxon>
        <taxon>Ascomycota</taxon>
        <taxon>Pezizomycotina</taxon>
        <taxon>Sordariomycetes</taxon>
        <taxon>Sordariomycetidae</taxon>
        <taxon>Sordariales</taxon>
        <taxon>Podosporaceae</taxon>
        <taxon>Podospora</taxon>
    </lineage>
</organism>
<keyword evidence="3 8" id="KW-0210">Decarboxylase</keyword>
<keyword evidence="5 8" id="KW-0456">Lyase</keyword>
<comment type="similarity">
    <text evidence="1">Belongs to the metallo-dependent hydrolases superfamily. ACMSD family.</text>
</comment>
<keyword evidence="4" id="KW-0862">Zinc</keyword>
<dbReference type="SUPFAM" id="SSF51556">
    <property type="entry name" value="Metallo-dependent hydrolases"/>
    <property type="match status" value="1"/>
</dbReference>
<dbReference type="Proteomes" id="UP001301958">
    <property type="component" value="Unassembled WGS sequence"/>
</dbReference>
<dbReference type="GO" id="GO:0019748">
    <property type="term" value="P:secondary metabolic process"/>
    <property type="evidence" value="ECO:0007669"/>
    <property type="project" value="TreeGrafter"/>
</dbReference>
<reference evidence="10" key="1">
    <citation type="journal article" date="2023" name="Mol. Phylogenet. Evol.">
        <title>Genome-scale phylogeny and comparative genomics of the fungal order Sordariales.</title>
        <authorList>
            <person name="Hensen N."/>
            <person name="Bonometti L."/>
            <person name="Westerberg I."/>
            <person name="Brannstrom I.O."/>
            <person name="Guillou S."/>
            <person name="Cros-Aarteil S."/>
            <person name="Calhoun S."/>
            <person name="Haridas S."/>
            <person name="Kuo A."/>
            <person name="Mondo S."/>
            <person name="Pangilinan J."/>
            <person name="Riley R."/>
            <person name="LaButti K."/>
            <person name="Andreopoulos B."/>
            <person name="Lipzen A."/>
            <person name="Chen C."/>
            <person name="Yan M."/>
            <person name="Daum C."/>
            <person name="Ng V."/>
            <person name="Clum A."/>
            <person name="Steindorff A."/>
            <person name="Ohm R.A."/>
            <person name="Martin F."/>
            <person name="Silar P."/>
            <person name="Natvig D.O."/>
            <person name="Lalanne C."/>
            <person name="Gautier V."/>
            <person name="Ament-Velasquez S.L."/>
            <person name="Kruys A."/>
            <person name="Hutchinson M.I."/>
            <person name="Powell A.J."/>
            <person name="Barry K."/>
            <person name="Miller A.N."/>
            <person name="Grigoriev I.V."/>
            <person name="Debuchy R."/>
            <person name="Gladieux P."/>
            <person name="Hiltunen Thoren M."/>
            <person name="Johannesson H."/>
        </authorList>
    </citation>
    <scope>NUCLEOTIDE SEQUENCE</scope>
    <source>
        <strain evidence="10">CBS 990.96</strain>
    </source>
</reference>
<evidence type="ECO:0000256" key="2">
    <source>
        <dbReference type="ARBA" id="ARBA00022723"/>
    </source>
</evidence>
<dbReference type="PANTHER" id="PTHR21240">
    <property type="entry name" value="2-AMINO-3-CARBOXYLMUCONATE-6-SEMIALDEHYDE DECARBOXYLASE"/>
    <property type="match status" value="1"/>
</dbReference>
<keyword evidence="2" id="KW-0479">Metal-binding</keyword>
<evidence type="ECO:0000259" key="9">
    <source>
        <dbReference type="Pfam" id="PF04909"/>
    </source>
</evidence>
<accession>A0AAN6YLG4</accession>
<keyword evidence="11" id="KW-1185">Reference proteome</keyword>
<dbReference type="GO" id="GO:0016787">
    <property type="term" value="F:hydrolase activity"/>
    <property type="evidence" value="ECO:0007669"/>
    <property type="project" value="InterPro"/>
</dbReference>
<dbReference type="AlphaFoldDB" id="A0AAN6YLG4"/>
<dbReference type="InterPro" id="IPR006680">
    <property type="entry name" value="Amidohydro-rel"/>
</dbReference>
<evidence type="ECO:0000256" key="5">
    <source>
        <dbReference type="ARBA" id="ARBA00023239"/>
    </source>
</evidence>
<dbReference type="Pfam" id="PF04909">
    <property type="entry name" value="Amidohydro_2"/>
    <property type="match status" value="1"/>
</dbReference>
<evidence type="ECO:0000313" key="10">
    <source>
        <dbReference type="EMBL" id="KAK4220695.1"/>
    </source>
</evidence>
<name>A0AAN6YLG4_9PEZI</name>
<feature type="domain" description="Amidohydrolase-related" evidence="9">
    <location>
        <begin position="24"/>
        <end position="340"/>
    </location>
</feature>
<dbReference type="GO" id="GO:0047596">
    <property type="term" value="F:6-methylsalicylate decarboxylase activity"/>
    <property type="evidence" value="ECO:0007669"/>
    <property type="project" value="UniProtKB-EC"/>
</dbReference>
<gene>
    <name evidence="10" type="ORF">QBC38DRAFT_462308</name>
</gene>